<sequence length="519" mass="59808">MVNPGDDNEDPAYPRGFTPTNTQAQPNVYPQRVSVNIRPQYQTGTSTPISFSTGSGSNPADNPANPVVPDLDDMAEIEKTRVELPKQLEDRCRWLEEKFRAMENADYHCRIDAKDLSLNMEKKQNESFKQYAQRWREVSTQVHPPLLEKETTMLFINTLKAPFINHMFGSATKSFSNIVMSGEMIENMVRSGEKSRKTRNYCEFYDEEGHEIQRCSEFKALVQGLMDNMEVEFFEYLGGSEREYLCASEEKSTEKVYRANHPVKKEKLTRLELPVNELVTEKEAKEFFKFLKHNEYSVVEQLHKQSAHISVLVLLLSLETHRDTLMKVLNETYVANDISINKLDRLVNNISADNFIFFNDDEIPLGGMRSTKALHITTRCNGYTLPGVLIDNGYALNVLPLSTLNRLPIDSSHMKTCQNIVREFDGTERRVMERIEIPLLIGSNTNKIPMPKISQATRIGSRLTVWKEALPGRGLGRYLQGRVEAPILKDKRDRFGLEFKLDVRQRKKEMEKKQERRRA</sequence>
<evidence type="ECO:0000256" key="1">
    <source>
        <dbReference type="SAM" id="MobiDB-lite"/>
    </source>
</evidence>
<accession>A0A5B6UVJ1</accession>
<keyword evidence="3" id="KW-1185">Reference proteome</keyword>
<dbReference type="PANTHER" id="PTHR32108">
    <property type="entry name" value="DNA-DIRECTED RNA POLYMERASE SUBUNIT ALPHA"/>
    <property type="match status" value="1"/>
</dbReference>
<feature type="compositionally biased region" description="Low complexity" evidence="1">
    <location>
        <begin position="58"/>
        <end position="67"/>
    </location>
</feature>
<evidence type="ECO:0000313" key="3">
    <source>
        <dbReference type="Proteomes" id="UP000325315"/>
    </source>
</evidence>
<dbReference type="OrthoDB" id="1736143at2759"/>
<dbReference type="PANTHER" id="PTHR32108:SF5">
    <property type="entry name" value="DYNACTIN SUBUNIT 1-LIKE"/>
    <property type="match status" value="1"/>
</dbReference>
<dbReference type="AlphaFoldDB" id="A0A5B6UVJ1"/>
<evidence type="ECO:0008006" key="4">
    <source>
        <dbReference type="Google" id="ProtNLM"/>
    </source>
</evidence>
<name>A0A5B6UVJ1_9ROSI</name>
<dbReference type="Proteomes" id="UP000325315">
    <property type="component" value="Unassembled WGS sequence"/>
</dbReference>
<feature type="region of interest" description="Disordered" evidence="1">
    <location>
        <begin position="42"/>
        <end position="67"/>
    </location>
</feature>
<organism evidence="2 3">
    <name type="scientific">Gossypium australe</name>
    <dbReference type="NCBI Taxonomy" id="47621"/>
    <lineage>
        <taxon>Eukaryota</taxon>
        <taxon>Viridiplantae</taxon>
        <taxon>Streptophyta</taxon>
        <taxon>Embryophyta</taxon>
        <taxon>Tracheophyta</taxon>
        <taxon>Spermatophyta</taxon>
        <taxon>Magnoliopsida</taxon>
        <taxon>eudicotyledons</taxon>
        <taxon>Gunneridae</taxon>
        <taxon>Pentapetalae</taxon>
        <taxon>rosids</taxon>
        <taxon>malvids</taxon>
        <taxon>Malvales</taxon>
        <taxon>Malvaceae</taxon>
        <taxon>Malvoideae</taxon>
        <taxon>Gossypium</taxon>
    </lineage>
</organism>
<feature type="compositionally biased region" description="Polar residues" evidence="1">
    <location>
        <begin position="42"/>
        <end position="57"/>
    </location>
</feature>
<dbReference type="EMBL" id="SMMG02000009">
    <property type="protein sequence ID" value="KAA3462090.1"/>
    <property type="molecule type" value="Genomic_DNA"/>
</dbReference>
<feature type="compositionally biased region" description="Acidic residues" evidence="1">
    <location>
        <begin position="1"/>
        <end position="10"/>
    </location>
</feature>
<comment type="caution">
    <text evidence="2">The sequence shown here is derived from an EMBL/GenBank/DDBJ whole genome shotgun (WGS) entry which is preliminary data.</text>
</comment>
<evidence type="ECO:0000313" key="2">
    <source>
        <dbReference type="EMBL" id="KAA3462090.1"/>
    </source>
</evidence>
<feature type="compositionally biased region" description="Polar residues" evidence="1">
    <location>
        <begin position="18"/>
        <end position="29"/>
    </location>
</feature>
<protein>
    <recommendedName>
        <fullName evidence="4">Gag-pro-like protein</fullName>
    </recommendedName>
</protein>
<gene>
    <name evidence="2" type="ORF">EPI10_028612</name>
</gene>
<feature type="region of interest" description="Disordered" evidence="1">
    <location>
        <begin position="1"/>
        <end position="29"/>
    </location>
</feature>
<reference evidence="3" key="1">
    <citation type="journal article" date="2019" name="Plant Biotechnol. J.">
        <title>Genome sequencing of the Australian wild diploid species Gossypium australe highlights disease resistance and delayed gland morphogenesis.</title>
        <authorList>
            <person name="Cai Y."/>
            <person name="Cai X."/>
            <person name="Wang Q."/>
            <person name="Wang P."/>
            <person name="Zhang Y."/>
            <person name="Cai C."/>
            <person name="Xu Y."/>
            <person name="Wang K."/>
            <person name="Zhou Z."/>
            <person name="Wang C."/>
            <person name="Geng S."/>
            <person name="Li B."/>
            <person name="Dong Q."/>
            <person name="Hou Y."/>
            <person name="Wang H."/>
            <person name="Ai P."/>
            <person name="Liu Z."/>
            <person name="Yi F."/>
            <person name="Sun M."/>
            <person name="An G."/>
            <person name="Cheng J."/>
            <person name="Zhang Y."/>
            <person name="Shi Q."/>
            <person name="Xie Y."/>
            <person name="Shi X."/>
            <person name="Chang Y."/>
            <person name="Huang F."/>
            <person name="Chen Y."/>
            <person name="Hong S."/>
            <person name="Mi L."/>
            <person name="Sun Q."/>
            <person name="Zhang L."/>
            <person name="Zhou B."/>
            <person name="Peng R."/>
            <person name="Zhang X."/>
            <person name="Liu F."/>
        </authorList>
    </citation>
    <scope>NUCLEOTIDE SEQUENCE [LARGE SCALE GENOMIC DNA]</scope>
    <source>
        <strain evidence="3">cv. PA1801</strain>
    </source>
</reference>
<proteinExistence type="predicted"/>